<dbReference type="Pfam" id="PF00875">
    <property type="entry name" value="DNA_photolyase"/>
    <property type="match status" value="1"/>
</dbReference>
<dbReference type="SUPFAM" id="SSF52425">
    <property type="entry name" value="Cryptochrome/photolyase, N-terminal domain"/>
    <property type="match status" value="1"/>
</dbReference>
<dbReference type="PANTHER" id="PTHR11455">
    <property type="entry name" value="CRYPTOCHROME"/>
    <property type="match status" value="1"/>
</dbReference>
<dbReference type="GO" id="GO:0003904">
    <property type="term" value="F:deoxyribodipyrimidine photo-lyase activity"/>
    <property type="evidence" value="ECO:0007669"/>
    <property type="project" value="TreeGrafter"/>
</dbReference>
<proteinExistence type="predicted"/>
<sequence>MAFVSGAFSKGLELKGARTCVVTGSARMSLATVSLAPSTATIPVPSTEFERVSLGRFGAPNAAGGKPKRVLMWFHTDLRLDDNEALTKAVEGSQGPQGAFLPVFVIEKNTSKTALQGAAELRSRMQKLGSELLVVRGNASEVLPALCRKYRMDTLYYNRSVTTTSVSCEKNLQKSLMKSSVSLEGFWSNALFNPERQQKHSISEYSSFVAKQATSDGVFRAPSKLPALPRDVELTNELEASFGRGAHAAEKVGLCKCDVSTSVCVVRSQY</sequence>
<evidence type="ECO:0000313" key="2">
    <source>
        <dbReference type="EMBL" id="CAE0041214.1"/>
    </source>
</evidence>
<protein>
    <recommendedName>
        <fullName evidence="1">Photolyase/cryptochrome alpha/beta domain-containing protein</fullName>
    </recommendedName>
</protein>
<dbReference type="GO" id="GO:0003677">
    <property type="term" value="F:DNA binding"/>
    <property type="evidence" value="ECO:0007669"/>
    <property type="project" value="TreeGrafter"/>
</dbReference>
<dbReference type="InterPro" id="IPR014729">
    <property type="entry name" value="Rossmann-like_a/b/a_fold"/>
</dbReference>
<evidence type="ECO:0000259" key="1">
    <source>
        <dbReference type="PROSITE" id="PS51645"/>
    </source>
</evidence>
<dbReference type="InterPro" id="IPR006050">
    <property type="entry name" value="DNA_photolyase_N"/>
</dbReference>
<dbReference type="AlphaFoldDB" id="A0A7S3EAF8"/>
<dbReference type="EMBL" id="HBHW01011844">
    <property type="protein sequence ID" value="CAE0041214.1"/>
    <property type="molecule type" value="Transcribed_RNA"/>
</dbReference>
<dbReference type="Gene3D" id="3.40.50.620">
    <property type="entry name" value="HUPs"/>
    <property type="match status" value="1"/>
</dbReference>
<accession>A0A7S3EAF8</accession>
<organism evidence="2">
    <name type="scientific">Rhodosorus marinus</name>
    <dbReference type="NCBI Taxonomy" id="101924"/>
    <lineage>
        <taxon>Eukaryota</taxon>
        <taxon>Rhodophyta</taxon>
        <taxon>Stylonematophyceae</taxon>
        <taxon>Stylonematales</taxon>
        <taxon>Stylonemataceae</taxon>
        <taxon>Rhodosorus</taxon>
    </lineage>
</organism>
<feature type="domain" description="Photolyase/cryptochrome alpha/beta" evidence="1">
    <location>
        <begin position="68"/>
        <end position="191"/>
    </location>
</feature>
<dbReference type="InterPro" id="IPR002081">
    <property type="entry name" value="Cryptochrome/DNA_photolyase_1"/>
</dbReference>
<gene>
    <name evidence="2" type="ORF">RMAR00112_LOCUS9178</name>
</gene>
<dbReference type="GO" id="GO:0071949">
    <property type="term" value="F:FAD binding"/>
    <property type="evidence" value="ECO:0007669"/>
    <property type="project" value="TreeGrafter"/>
</dbReference>
<dbReference type="PROSITE" id="PS51645">
    <property type="entry name" value="PHR_CRY_ALPHA_BETA"/>
    <property type="match status" value="1"/>
</dbReference>
<dbReference type="InterPro" id="IPR036155">
    <property type="entry name" value="Crypto/Photolyase_N_sf"/>
</dbReference>
<name>A0A7S3EAF8_9RHOD</name>
<reference evidence="2" key="1">
    <citation type="submission" date="2021-01" db="EMBL/GenBank/DDBJ databases">
        <authorList>
            <person name="Corre E."/>
            <person name="Pelletier E."/>
            <person name="Niang G."/>
            <person name="Scheremetjew M."/>
            <person name="Finn R."/>
            <person name="Kale V."/>
            <person name="Holt S."/>
            <person name="Cochrane G."/>
            <person name="Meng A."/>
            <person name="Brown T."/>
            <person name="Cohen L."/>
        </authorList>
    </citation>
    <scope>NUCLEOTIDE SEQUENCE</scope>
    <source>
        <strain evidence="2">CCMP 769</strain>
    </source>
</reference>